<evidence type="ECO:0000256" key="6">
    <source>
        <dbReference type="ARBA" id="ARBA00022777"/>
    </source>
</evidence>
<keyword evidence="4 9" id="KW-0808">Transferase</keyword>
<dbReference type="InterPro" id="IPR018483">
    <property type="entry name" value="Carb_kinase_FGGY_CS"/>
</dbReference>
<organism evidence="12 13">
    <name type="scientific">Fragariocoptes setiger</name>
    <dbReference type="NCBI Taxonomy" id="1670756"/>
    <lineage>
        <taxon>Eukaryota</taxon>
        <taxon>Metazoa</taxon>
        <taxon>Ecdysozoa</taxon>
        <taxon>Arthropoda</taxon>
        <taxon>Chelicerata</taxon>
        <taxon>Arachnida</taxon>
        <taxon>Acari</taxon>
        <taxon>Acariformes</taxon>
        <taxon>Trombidiformes</taxon>
        <taxon>Prostigmata</taxon>
        <taxon>Eupodina</taxon>
        <taxon>Eriophyoidea</taxon>
        <taxon>Phytoptidae</taxon>
        <taxon>Fragariocoptes</taxon>
    </lineage>
</organism>
<evidence type="ECO:0000259" key="11">
    <source>
        <dbReference type="Pfam" id="PF02782"/>
    </source>
</evidence>
<evidence type="ECO:0000313" key="12">
    <source>
        <dbReference type="EMBL" id="KAG9509629.1"/>
    </source>
</evidence>
<dbReference type="PROSITE" id="PS00933">
    <property type="entry name" value="FGGY_KINASES_1"/>
    <property type="match status" value="1"/>
</dbReference>
<feature type="domain" description="Carbohydrate kinase FGGY C-terminal" evidence="11">
    <location>
        <begin position="278"/>
        <end position="471"/>
    </location>
</feature>
<comment type="pathway">
    <text evidence="1">Polyol metabolism; glycerol degradation via glycerol kinase pathway; sn-glycerol 3-phosphate from glycerol: step 1/1.</text>
</comment>
<keyword evidence="13" id="KW-1185">Reference proteome</keyword>
<dbReference type="PROSITE" id="PS00445">
    <property type="entry name" value="FGGY_KINASES_2"/>
    <property type="match status" value="1"/>
</dbReference>
<accession>A0ABQ7S873</accession>
<evidence type="ECO:0000256" key="4">
    <source>
        <dbReference type="ARBA" id="ARBA00022679"/>
    </source>
</evidence>
<sequence>MDFTQQQARTIQPDLVGAIDQGTSSTRFLVFAAGTGELVTYHQIEIQKIIPQEGWVEIDPMAIIDSVYRTIEKVESKLQDMNIDLRESVKCIGICNQRESTVVWDPQTGRPYYNVIAWMDNRTKNLVDKMIDADSPGRNINFLKDKTGLPMSTYFSAFKLKWLLTNVCEVREALANNRLMFGTVDTWILWNLTGGHLTDVTNASRTFLMDIETLEWDKSLCQYFDIPMSILPKIRSSADTFGEITHGPLKSLPVTGVIGDQSGALIGHNCLSLGQTKATFGTGCFIMQNIGVGPLQTALSGISREAKQGLVTTVGYKLGINPACYALEGSVKIAGAAITWLRDNLELIGRYEECDELVDKTPHSAGVYFVPALGGLYSPYWDPNAAGLFIGLSQFTRRGHIIRATFDSIAYQTNEILSIMRGVTSGLMIDGGMCKSDNMCQILADITGCDIVRPSMTETSALGAAMVAGYGAGIWKLDAEHLGGACGRPYQPQDHFSASEQQMCPDTMICRCDDVLTLNSRSQRLPIRTTAAASATIVANRHESERILGCGADQHEYIYGDQTCLHEEQHSDSDDVAQTNGLSNHFRSLLRSSRAGIVQSSHNYCNSSGYSSDDGVEAYYNQHNHRKSAVSVCNGRASYLTKRITLEQSTPTAISNELVDQQVDNTIGNSETANATDSEILRRRNSFIGQCQSFPNCISSCIKTIVCPDNLSKYKLLRGIDVFQSQVTDDHRVELVNTWRLAVERSMKWTKVKHEELQKLDYERLASLPMSLYIFGAVGLLALSLVQSEC</sequence>
<dbReference type="InterPro" id="IPR018484">
    <property type="entry name" value="FGGY_N"/>
</dbReference>
<keyword evidence="7" id="KW-0067">ATP-binding</keyword>
<comment type="similarity">
    <text evidence="2 9">Belongs to the FGGY kinase family.</text>
</comment>
<dbReference type="EC" id="2.7.1.30" evidence="3"/>
<comment type="caution">
    <text evidence="12">The sequence shown here is derived from an EMBL/GenBank/DDBJ whole genome shotgun (WGS) entry which is preliminary data.</text>
</comment>
<evidence type="ECO:0000256" key="9">
    <source>
        <dbReference type="RuleBase" id="RU003733"/>
    </source>
</evidence>
<reference evidence="12 13" key="1">
    <citation type="submission" date="2020-10" db="EMBL/GenBank/DDBJ databases">
        <authorList>
            <person name="Klimov P.B."/>
            <person name="Dyachkov S.M."/>
            <person name="Chetverikov P.E."/>
        </authorList>
    </citation>
    <scope>NUCLEOTIDE SEQUENCE [LARGE SCALE GENOMIC DNA]</scope>
    <source>
        <strain evidence="12">BMOC 18-1129-001#AD2665</strain>
        <tissue evidence="12">Entire mites</tissue>
    </source>
</reference>
<dbReference type="SUPFAM" id="SSF53067">
    <property type="entry name" value="Actin-like ATPase domain"/>
    <property type="match status" value="2"/>
</dbReference>
<dbReference type="Pfam" id="PF02782">
    <property type="entry name" value="FGGY_C"/>
    <property type="match status" value="1"/>
</dbReference>
<dbReference type="Proteomes" id="UP000825002">
    <property type="component" value="Unassembled WGS sequence"/>
</dbReference>
<proteinExistence type="inferred from homology"/>
<evidence type="ECO:0000259" key="10">
    <source>
        <dbReference type="Pfam" id="PF00370"/>
    </source>
</evidence>
<dbReference type="Pfam" id="PF00370">
    <property type="entry name" value="FGGY_N"/>
    <property type="match status" value="1"/>
</dbReference>
<name>A0ABQ7S873_9ACAR</name>
<evidence type="ECO:0000256" key="5">
    <source>
        <dbReference type="ARBA" id="ARBA00022741"/>
    </source>
</evidence>
<dbReference type="GO" id="GO:0016301">
    <property type="term" value="F:kinase activity"/>
    <property type="evidence" value="ECO:0007669"/>
    <property type="project" value="UniProtKB-KW"/>
</dbReference>
<evidence type="ECO:0000256" key="8">
    <source>
        <dbReference type="ARBA" id="ARBA00043149"/>
    </source>
</evidence>
<dbReference type="PANTHER" id="PTHR10196:SF69">
    <property type="entry name" value="GLYCEROL KINASE"/>
    <property type="match status" value="1"/>
</dbReference>
<dbReference type="InterPro" id="IPR043129">
    <property type="entry name" value="ATPase_NBD"/>
</dbReference>
<evidence type="ECO:0000313" key="13">
    <source>
        <dbReference type="Proteomes" id="UP000825002"/>
    </source>
</evidence>
<dbReference type="NCBIfam" id="NF000756">
    <property type="entry name" value="PRK00047.1"/>
    <property type="match status" value="1"/>
</dbReference>
<evidence type="ECO:0000256" key="3">
    <source>
        <dbReference type="ARBA" id="ARBA00012099"/>
    </source>
</evidence>
<keyword evidence="5" id="KW-0547">Nucleotide-binding</keyword>
<dbReference type="EMBL" id="JAIFTH010000394">
    <property type="protein sequence ID" value="KAG9509629.1"/>
    <property type="molecule type" value="Genomic_DNA"/>
</dbReference>
<dbReference type="PANTHER" id="PTHR10196">
    <property type="entry name" value="SUGAR KINASE"/>
    <property type="match status" value="1"/>
</dbReference>
<protein>
    <recommendedName>
        <fullName evidence="3">glycerol kinase</fullName>
        <ecNumber evidence="3">2.7.1.30</ecNumber>
    </recommendedName>
    <alternativeName>
        <fullName evidence="8">ATP:glycerol 3-phosphotransferase</fullName>
    </alternativeName>
</protein>
<evidence type="ECO:0000256" key="7">
    <source>
        <dbReference type="ARBA" id="ARBA00022840"/>
    </source>
</evidence>
<evidence type="ECO:0000256" key="1">
    <source>
        <dbReference type="ARBA" id="ARBA00005190"/>
    </source>
</evidence>
<evidence type="ECO:0000256" key="2">
    <source>
        <dbReference type="ARBA" id="ARBA00009156"/>
    </source>
</evidence>
<feature type="domain" description="Carbohydrate kinase FGGY N-terminal" evidence="10">
    <location>
        <begin position="16"/>
        <end position="267"/>
    </location>
</feature>
<keyword evidence="6 9" id="KW-0418">Kinase</keyword>
<gene>
    <name evidence="12" type="primary">Gk</name>
    <name evidence="12" type="ORF">GZH46_01845</name>
</gene>
<dbReference type="InterPro" id="IPR018485">
    <property type="entry name" value="FGGY_C"/>
</dbReference>
<dbReference type="Gene3D" id="3.30.420.40">
    <property type="match status" value="2"/>
</dbReference>